<gene>
    <name evidence="2" type="ORF">LYSBPC_13730</name>
</gene>
<dbReference type="RefSeq" id="WP_264988009.1">
    <property type="nucleotide sequence ID" value="NZ_BRZA01000002.1"/>
</dbReference>
<sequence>MASKHVPPTRFPDVVTASYYRSIDKLVQEAGKATLAIYDTHLKEYIDSYRADSSGFFVADSLKQVLNQLSKALEKIFSQQKVIKTADRFMKNLNQTNKTNMEQQGSVKGMNLVESDPWLDPFMKEHVEKNVGYLLNLRDDYTQKVEEIVLDGLNSSGRHQQIREQLEEQISMSRRRAEFIAVDQTGSLFGQMTARRHQNMGVNHFKWRTSKDERVRDSHRVLEDKIFSYDEPPAVGLPGMDFRCRCIAIPIFDDEEEAEITEPNFLRVNASEEDFPDDYQAIQQELERIPENHRQILEDTVSYITIVDEGYSRYDRAAGVLYILEGMEEGELIHELGHALETKLDFRNNQEYQSIVRNAVKDKSFSDIYYDMDTFTMPVYLIQSDHFVSKYQGRLYDSAGFLDDHGEFNIGAMGEYFAEAYRVFINNPKLLQEKDIALYNFIKELEL</sequence>
<comment type="caution">
    <text evidence="2">The sequence shown here is derived from an EMBL/GenBank/DDBJ whole genome shotgun (WGS) entry which is preliminary data.</text>
</comment>
<dbReference type="NCBIfam" id="TIGR01641">
    <property type="entry name" value="phageSPP1_gp7"/>
    <property type="match status" value="1"/>
</dbReference>
<protein>
    <submittedName>
        <fullName evidence="2">Phage head morphogenesis protein</fullName>
    </submittedName>
</protein>
<accession>A0ABQ5NIP7</accession>
<dbReference type="SUPFAM" id="SSF55486">
    <property type="entry name" value="Metalloproteases ('zincins'), catalytic domain"/>
    <property type="match status" value="1"/>
</dbReference>
<dbReference type="EMBL" id="BRZA01000002">
    <property type="protein sequence ID" value="GLC88246.1"/>
    <property type="molecule type" value="Genomic_DNA"/>
</dbReference>
<keyword evidence="3" id="KW-1185">Reference proteome</keyword>
<proteinExistence type="predicted"/>
<dbReference type="InterPro" id="IPR006528">
    <property type="entry name" value="Phage_head_morphogenesis_dom"/>
</dbReference>
<organism evidence="2 3">
    <name type="scientific">Lysinibacillus piscis</name>
    <dbReference type="NCBI Taxonomy" id="2518931"/>
    <lineage>
        <taxon>Bacteria</taxon>
        <taxon>Bacillati</taxon>
        <taxon>Bacillota</taxon>
        <taxon>Bacilli</taxon>
        <taxon>Bacillales</taxon>
        <taxon>Bacillaceae</taxon>
        <taxon>Lysinibacillus</taxon>
    </lineage>
</organism>
<evidence type="ECO:0000313" key="3">
    <source>
        <dbReference type="Proteomes" id="UP001065593"/>
    </source>
</evidence>
<name>A0ABQ5NIP7_9BACI</name>
<feature type="domain" description="Phage head morphogenesis" evidence="1">
    <location>
        <begin position="143"/>
        <end position="248"/>
    </location>
</feature>
<dbReference type="Gene3D" id="3.40.390.10">
    <property type="entry name" value="Collagenase (Catalytic Domain)"/>
    <property type="match status" value="1"/>
</dbReference>
<evidence type="ECO:0000259" key="1">
    <source>
        <dbReference type="Pfam" id="PF04233"/>
    </source>
</evidence>
<dbReference type="Proteomes" id="UP001065593">
    <property type="component" value="Unassembled WGS sequence"/>
</dbReference>
<dbReference type="Pfam" id="PF04233">
    <property type="entry name" value="Phage_Mu_F"/>
    <property type="match status" value="1"/>
</dbReference>
<evidence type="ECO:0000313" key="2">
    <source>
        <dbReference type="EMBL" id="GLC88246.1"/>
    </source>
</evidence>
<dbReference type="InterPro" id="IPR024079">
    <property type="entry name" value="MetalloPept_cat_dom_sf"/>
</dbReference>
<reference evidence="2" key="1">
    <citation type="submission" date="2022-08" db="EMBL/GenBank/DDBJ databases">
        <title>Draft genome sequence of Lysinibacillus sp. strain KH24.</title>
        <authorList>
            <person name="Kanbe H."/>
            <person name="Itoh H."/>
        </authorList>
    </citation>
    <scope>NUCLEOTIDE SEQUENCE</scope>
    <source>
        <strain evidence="2">KH24</strain>
    </source>
</reference>